<evidence type="ECO:0000313" key="1">
    <source>
        <dbReference type="EMBL" id="KAF5809802.1"/>
    </source>
</evidence>
<dbReference type="AlphaFoldDB" id="A0A9K3J7E7"/>
<gene>
    <name evidence="1" type="ORF">HanXRQr2_Chr04g0161691</name>
</gene>
<dbReference type="EMBL" id="MNCJ02000319">
    <property type="protein sequence ID" value="KAF5809802.1"/>
    <property type="molecule type" value="Genomic_DNA"/>
</dbReference>
<name>A0A9K3J7E7_HELAN</name>
<organism evidence="1 2">
    <name type="scientific">Helianthus annuus</name>
    <name type="common">Common sunflower</name>
    <dbReference type="NCBI Taxonomy" id="4232"/>
    <lineage>
        <taxon>Eukaryota</taxon>
        <taxon>Viridiplantae</taxon>
        <taxon>Streptophyta</taxon>
        <taxon>Embryophyta</taxon>
        <taxon>Tracheophyta</taxon>
        <taxon>Spermatophyta</taxon>
        <taxon>Magnoliopsida</taxon>
        <taxon>eudicotyledons</taxon>
        <taxon>Gunneridae</taxon>
        <taxon>Pentapetalae</taxon>
        <taxon>asterids</taxon>
        <taxon>campanulids</taxon>
        <taxon>Asterales</taxon>
        <taxon>Asteraceae</taxon>
        <taxon>Asteroideae</taxon>
        <taxon>Heliantheae alliance</taxon>
        <taxon>Heliantheae</taxon>
        <taxon>Helianthus</taxon>
    </lineage>
</organism>
<accession>A0A9K3J7E7</accession>
<sequence length="62" mass="7122">MCLFGSTQIIQQVKMSNLVNLKCVQIASRTTTFVTFVGTLVDTNDTSTTQQVFNIYRWRFIL</sequence>
<reference evidence="1" key="2">
    <citation type="submission" date="2020-06" db="EMBL/GenBank/DDBJ databases">
        <title>Helianthus annuus Genome sequencing and assembly Release 2.</title>
        <authorList>
            <person name="Gouzy J."/>
            <person name="Langlade N."/>
            <person name="Munos S."/>
        </authorList>
    </citation>
    <scope>NUCLEOTIDE SEQUENCE</scope>
    <source>
        <tissue evidence="1">Leaves</tissue>
    </source>
</reference>
<protein>
    <submittedName>
        <fullName evidence="1">Uncharacterized protein</fullName>
    </submittedName>
</protein>
<comment type="caution">
    <text evidence="1">The sequence shown here is derived from an EMBL/GenBank/DDBJ whole genome shotgun (WGS) entry which is preliminary data.</text>
</comment>
<keyword evidence="2" id="KW-1185">Reference proteome</keyword>
<reference evidence="1" key="1">
    <citation type="journal article" date="2017" name="Nature">
        <title>The sunflower genome provides insights into oil metabolism, flowering and Asterid evolution.</title>
        <authorList>
            <person name="Badouin H."/>
            <person name="Gouzy J."/>
            <person name="Grassa C.J."/>
            <person name="Murat F."/>
            <person name="Staton S.E."/>
            <person name="Cottret L."/>
            <person name="Lelandais-Briere C."/>
            <person name="Owens G.L."/>
            <person name="Carrere S."/>
            <person name="Mayjonade B."/>
            <person name="Legrand L."/>
            <person name="Gill N."/>
            <person name="Kane N.C."/>
            <person name="Bowers J.E."/>
            <person name="Hubner S."/>
            <person name="Bellec A."/>
            <person name="Berard A."/>
            <person name="Berges H."/>
            <person name="Blanchet N."/>
            <person name="Boniface M.C."/>
            <person name="Brunel D."/>
            <person name="Catrice O."/>
            <person name="Chaidir N."/>
            <person name="Claudel C."/>
            <person name="Donnadieu C."/>
            <person name="Faraut T."/>
            <person name="Fievet G."/>
            <person name="Helmstetter N."/>
            <person name="King M."/>
            <person name="Knapp S.J."/>
            <person name="Lai Z."/>
            <person name="Le Paslier M.C."/>
            <person name="Lippi Y."/>
            <person name="Lorenzon L."/>
            <person name="Mandel J.R."/>
            <person name="Marage G."/>
            <person name="Marchand G."/>
            <person name="Marquand E."/>
            <person name="Bret-Mestries E."/>
            <person name="Morien E."/>
            <person name="Nambeesan S."/>
            <person name="Nguyen T."/>
            <person name="Pegot-Espagnet P."/>
            <person name="Pouilly N."/>
            <person name="Raftis F."/>
            <person name="Sallet E."/>
            <person name="Schiex T."/>
            <person name="Thomas J."/>
            <person name="Vandecasteele C."/>
            <person name="Vares D."/>
            <person name="Vear F."/>
            <person name="Vautrin S."/>
            <person name="Crespi M."/>
            <person name="Mangin B."/>
            <person name="Burke J.M."/>
            <person name="Salse J."/>
            <person name="Munos S."/>
            <person name="Vincourt P."/>
            <person name="Rieseberg L.H."/>
            <person name="Langlade N.B."/>
        </authorList>
    </citation>
    <scope>NUCLEOTIDE SEQUENCE</scope>
    <source>
        <tissue evidence="1">Leaves</tissue>
    </source>
</reference>
<evidence type="ECO:0000313" key="2">
    <source>
        <dbReference type="Proteomes" id="UP000215914"/>
    </source>
</evidence>
<dbReference type="Gramene" id="mRNA:HanXRQr2_Chr04g0161691">
    <property type="protein sequence ID" value="CDS:HanXRQr2_Chr04g0161691.1"/>
    <property type="gene ID" value="HanXRQr2_Chr04g0161691"/>
</dbReference>
<proteinExistence type="predicted"/>
<dbReference type="Proteomes" id="UP000215914">
    <property type="component" value="Unassembled WGS sequence"/>
</dbReference>